<dbReference type="InterPro" id="IPR001173">
    <property type="entry name" value="Glyco_trans_2-like"/>
</dbReference>
<proteinExistence type="predicted"/>
<evidence type="ECO:0000259" key="2">
    <source>
        <dbReference type="Pfam" id="PF00535"/>
    </source>
</evidence>
<reference evidence="3 4" key="1">
    <citation type="journal article" date="2014" name="BMC Genomics">
        <title>Comparison of environmental and isolate Sulfobacillus genomes reveals diverse carbon, sulfur, nitrogen, and hydrogen metabolisms.</title>
        <authorList>
            <person name="Justice N.B."/>
            <person name="Norman A."/>
            <person name="Brown C.T."/>
            <person name="Singh A."/>
            <person name="Thomas B.C."/>
            <person name="Banfield J.F."/>
        </authorList>
    </citation>
    <scope>NUCLEOTIDE SEQUENCE [LARGE SCALE GENOMIC DNA]</scope>
    <source>
        <strain evidence="3">AMDSBA3</strain>
    </source>
</reference>
<feature type="transmembrane region" description="Helical" evidence="1">
    <location>
        <begin position="343"/>
        <end position="367"/>
    </location>
</feature>
<dbReference type="Gene3D" id="3.90.550.10">
    <property type="entry name" value="Spore Coat Polysaccharide Biosynthesis Protein SpsA, Chain A"/>
    <property type="match status" value="1"/>
</dbReference>
<keyword evidence="1" id="KW-0472">Membrane</keyword>
<dbReference type="CDD" id="cd04179">
    <property type="entry name" value="DPM_DPG-synthase_like"/>
    <property type="match status" value="1"/>
</dbReference>
<organism evidence="3 4">
    <name type="scientific">Sulfobacillus acidophilus</name>
    <dbReference type="NCBI Taxonomy" id="53633"/>
    <lineage>
        <taxon>Bacteria</taxon>
        <taxon>Bacillati</taxon>
        <taxon>Bacillota</taxon>
        <taxon>Clostridia</taxon>
        <taxon>Eubacteriales</taxon>
        <taxon>Clostridiales Family XVII. Incertae Sedis</taxon>
        <taxon>Sulfobacillus</taxon>
    </lineage>
</organism>
<sequence>MFSALSSQAKSAPSARIHKCLKHKDSRQARYIGRFTAVAPSSHRGGDKKSPPISPHWNWLLTGFNFYLWNLITITGGVIMNPLLASSADDVSVLIPAHNEERFIGSVVLTALDHSRRVVVVDDGSTDRTGEIARAAGAEVLRLERQGGKGQALNVGFRYMRQVNAGVVVTLDGDAQHDPREIPIVAQPVVQGQADIVIGSRFLGIHSHIPWWRRIGQDALTWTTNTLSGAHVTDSQSGYRAFSARAVELMVFRTSGLSAESEMQFMMNDFDLNVVEVPVHVQYLDKSKRNPFWHGLHVVDAIMGLVARRHPLLLLAAPGVALILAGCLLGFDALAHVRTLGVPVLQLFATVVFLVSGILLVLTGTILHSLEFFTAKLSDLVAGWTEDHQSHPDRQTRREGST</sequence>
<feature type="domain" description="Glycosyltransferase 2-like" evidence="2">
    <location>
        <begin position="92"/>
        <end position="224"/>
    </location>
</feature>
<dbReference type="EMBL" id="PXYV01000002">
    <property type="protein sequence ID" value="PSR23959.1"/>
    <property type="molecule type" value="Genomic_DNA"/>
</dbReference>
<name>A0A2T2WNY9_9FIRM</name>
<protein>
    <submittedName>
        <fullName evidence="3">Glycosyltransferase family 2 protein</fullName>
    </submittedName>
</protein>
<dbReference type="SUPFAM" id="SSF53448">
    <property type="entry name" value="Nucleotide-diphospho-sugar transferases"/>
    <property type="match status" value="1"/>
</dbReference>
<keyword evidence="1" id="KW-0812">Transmembrane</keyword>
<dbReference type="Pfam" id="PF00535">
    <property type="entry name" value="Glycos_transf_2"/>
    <property type="match status" value="1"/>
</dbReference>
<evidence type="ECO:0000313" key="4">
    <source>
        <dbReference type="Proteomes" id="UP000241848"/>
    </source>
</evidence>
<dbReference type="Proteomes" id="UP000241848">
    <property type="component" value="Unassembled WGS sequence"/>
</dbReference>
<keyword evidence="3" id="KW-0808">Transferase</keyword>
<evidence type="ECO:0000313" key="3">
    <source>
        <dbReference type="EMBL" id="PSR23959.1"/>
    </source>
</evidence>
<feature type="transmembrane region" description="Helical" evidence="1">
    <location>
        <begin position="312"/>
        <end position="331"/>
    </location>
</feature>
<feature type="transmembrane region" description="Helical" evidence="1">
    <location>
        <begin position="66"/>
        <end position="84"/>
    </location>
</feature>
<dbReference type="AlphaFoldDB" id="A0A2T2WNY9"/>
<gene>
    <name evidence="3" type="ORF">C7B45_01350</name>
</gene>
<accession>A0A2T2WNY9</accession>
<evidence type="ECO:0000256" key="1">
    <source>
        <dbReference type="SAM" id="Phobius"/>
    </source>
</evidence>
<keyword evidence="1" id="KW-1133">Transmembrane helix</keyword>
<dbReference type="PANTHER" id="PTHR48090">
    <property type="entry name" value="UNDECAPRENYL-PHOSPHATE 4-DEOXY-4-FORMAMIDO-L-ARABINOSE TRANSFERASE-RELATED"/>
    <property type="match status" value="1"/>
</dbReference>
<dbReference type="PANTHER" id="PTHR48090:SF7">
    <property type="entry name" value="RFBJ PROTEIN"/>
    <property type="match status" value="1"/>
</dbReference>
<dbReference type="InterPro" id="IPR050256">
    <property type="entry name" value="Glycosyltransferase_2"/>
</dbReference>
<dbReference type="GO" id="GO:0016740">
    <property type="term" value="F:transferase activity"/>
    <property type="evidence" value="ECO:0007669"/>
    <property type="project" value="UniProtKB-KW"/>
</dbReference>
<dbReference type="InterPro" id="IPR029044">
    <property type="entry name" value="Nucleotide-diphossugar_trans"/>
</dbReference>
<comment type="caution">
    <text evidence="3">The sequence shown here is derived from an EMBL/GenBank/DDBJ whole genome shotgun (WGS) entry which is preliminary data.</text>
</comment>